<proteinExistence type="predicted"/>
<dbReference type="EMBL" id="AQGV01000012">
    <property type="protein sequence ID" value="MBE0369044.1"/>
    <property type="molecule type" value="Genomic_DNA"/>
</dbReference>
<evidence type="ECO:0000313" key="1">
    <source>
        <dbReference type="EMBL" id="MBE0369044.1"/>
    </source>
</evidence>
<comment type="caution">
    <text evidence="1">The sequence shown here is derived from an EMBL/GenBank/DDBJ whole genome shotgun (WGS) entry which is preliminary data.</text>
</comment>
<name>A0ABR9EDI9_9GAMM</name>
<sequence>MLPILGLSWEFVPFSFFVSENSQRFFDAFEMNKEGHHYVKCL</sequence>
<organism evidence="1 2">
    <name type="scientific">Pseudoalteromonas aurantia 208</name>
    <dbReference type="NCBI Taxonomy" id="1314867"/>
    <lineage>
        <taxon>Bacteria</taxon>
        <taxon>Pseudomonadati</taxon>
        <taxon>Pseudomonadota</taxon>
        <taxon>Gammaproteobacteria</taxon>
        <taxon>Alteromonadales</taxon>
        <taxon>Pseudoalteromonadaceae</taxon>
        <taxon>Pseudoalteromonas</taxon>
    </lineage>
</organism>
<protein>
    <submittedName>
        <fullName evidence="1">Uncharacterized protein</fullName>
    </submittedName>
</protein>
<reference evidence="1 2" key="1">
    <citation type="submission" date="2015-03" db="EMBL/GenBank/DDBJ databases">
        <title>Genome sequence of Pseudoalteromonas aurantia.</title>
        <authorList>
            <person name="Xie B.-B."/>
            <person name="Rong J.-C."/>
            <person name="Qin Q.-L."/>
            <person name="Zhang Y.-Z."/>
        </authorList>
    </citation>
    <scope>NUCLEOTIDE SEQUENCE [LARGE SCALE GENOMIC DNA]</scope>
    <source>
        <strain evidence="1 2">208</strain>
    </source>
</reference>
<keyword evidence="2" id="KW-1185">Reference proteome</keyword>
<accession>A0ABR9EDI9</accession>
<gene>
    <name evidence="1" type="ORF">PAUR_a2813</name>
</gene>
<evidence type="ECO:0000313" key="2">
    <source>
        <dbReference type="Proteomes" id="UP000615755"/>
    </source>
</evidence>
<dbReference type="Proteomes" id="UP000615755">
    <property type="component" value="Unassembled WGS sequence"/>
</dbReference>